<keyword evidence="3" id="KW-1185">Reference proteome</keyword>
<name>A0A9W7EBX4_9STRA</name>
<feature type="compositionally biased region" description="Low complexity" evidence="1">
    <location>
        <begin position="575"/>
        <end position="587"/>
    </location>
</feature>
<dbReference type="AlphaFoldDB" id="A0A9W7EBX4"/>
<protein>
    <submittedName>
        <fullName evidence="2">Uncharacterized protein</fullName>
    </submittedName>
</protein>
<proteinExistence type="predicted"/>
<feature type="region of interest" description="Disordered" evidence="1">
    <location>
        <begin position="552"/>
        <end position="588"/>
    </location>
</feature>
<evidence type="ECO:0000256" key="1">
    <source>
        <dbReference type="SAM" id="MobiDB-lite"/>
    </source>
</evidence>
<sequence length="687" mass="77768">MVRPAAAPFSHLPISAPTNLKEYDNTQQRLNEVSKNFAISKKTNKEGKIRLQQKKLEEKSSLNSLVRKLHASAPTDNHGQWMLKMMLNSQHDAGTRLTVLQQANHSLQQRRAHARQDFDKKKMLLDKRSIFTAAANEVRTNNGMSVTVHRKHNLTKVLKDVKLNARRRRGIAPGNHTNEIQKKYAPKLPPKYKVMAALEQSQYERTKIDAVEEKRFKRILRKASMVRKHKILTGGGSFDAAEQSGFDSDSSSNPDSDSERSGCEVSVASSIGFGSVSSASRRRKKIGGSSLLPMTLPSLEERYGVSTQTFSSEPVCLKYGSYSSVDLEAQLNEMEKNMKSSGFEPPDHDDSYSAMSQSTATGAGLDVQSFDSRKLKKRNIMLLKNLQKPDPRINNNLVRAQLAMHPTSMVDVEKFKQVEKVEDETEAHKEHVMLNLKKYYRLNNLGVGSEKEIVPFKRRRKVSEQNSSDLQYRMNNVWSSVSCLDAHLKLDTDLMFLENPELLGGGDDSVVQEYVFTFEYFIDCLFHLQVLRMVYEEQVALADLYKEEEEEKKHLGPNFTSKKSKAPKPNFTQGSSSSSPPSLSSPSHATAACLPNDTVVFLMNSDLYISPTPSHTPVSWLKIIALDVLQKTNEDAGRLRQLSKRIHNGKVYEWMKYVIEKYCGRKLWGVEDKIVKKEKVSRIYSSV</sequence>
<accession>A0A9W7EBX4</accession>
<feature type="region of interest" description="Disordered" evidence="1">
    <location>
        <begin position="338"/>
        <end position="358"/>
    </location>
</feature>
<evidence type="ECO:0000313" key="3">
    <source>
        <dbReference type="Proteomes" id="UP001165085"/>
    </source>
</evidence>
<evidence type="ECO:0000313" key="2">
    <source>
        <dbReference type="EMBL" id="GMH72425.1"/>
    </source>
</evidence>
<comment type="caution">
    <text evidence="2">The sequence shown here is derived from an EMBL/GenBank/DDBJ whole genome shotgun (WGS) entry which is preliminary data.</text>
</comment>
<feature type="region of interest" description="Disordered" evidence="1">
    <location>
        <begin position="242"/>
        <end position="264"/>
    </location>
</feature>
<dbReference type="Proteomes" id="UP001165085">
    <property type="component" value="Unassembled WGS sequence"/>
</dbReference>
<dbReference type="EMBL" id="BRXY01000156">
    <property type="protein sequence ID" value="GMH72425.1"/>
    <property type="molecule type" value="Genomic_DNA"/>
</dbReference>
<organism evidence="2 3">
    <name type="scientific">Triparma strigata</name>
    <dbReference type="NCBI Taxonomy" id="1606541"/>
    <lineage>
        <taxon>Eukaryota</taxon>
        <taxon>Sar</taxon>
        <taxon>Stramenopiles</taxon>
        <taxon>Ochrophyta</taxon>
        <taxon>Bolidophyceae</taxon>
        <taxon>Parmales</taxon>
        <taxon>Triparmaceae</taxon>
        <taxon>Triparma</taxon>
    </lineage>
</organism>
<feature type="compositionally biased region" description="Low complexity" evidence="1">
    <location>
        <begin position="244"/>
        <end position="255"/>
    </location>
</feature>
<gene>
    <name evidence="2" type="ORF">TrST_g13264</name>
</gene>
<dbReference type="OrthoDB" id="196127at2759"/>
<reference evidence="3" key="1">
    <citation type="journal article" date="2023" name="Commun. Biol.">
        <title>Genome analysis of Parmales, the sister group of diatoms, reveals the evolutionary specialization of diatoms from phago-mixotrophs to photoautotrophs.</title>
        <authorList>
            <person name="Ban H."/>
            <person name="Sato S."/>
            <person name="Yoshikawa S."/>
            <person name="Yamada K."/>
            <person name="Nakamura Y."/>
            <person name="Ichinomiya M."/>
            <person name="Sato N."/>
            <person name="Blanc-Mathieu R."/>
            <person name="Endo H."/>
            <person name="Kuwata A."/>
            <person name="Ogata H."/>
        </authorList>
    </citation>
    <scope>NUCLEOTIDE SEQUENCE [LARGE SCALE GENOMIC DNA]</scope>
    <source>
        <strain evidence="3">NIES 3701</strain>
    </source>
</reference>